<keyword evidence="8" id="KW-1185">Reference proteome</keyword>
<dbReference type="PANTHER" id="PTHR30435:SF19">
    <property type="entry name" value="FLAGELLAR BASAL-BODY ROD PROTEIN FLGG"/>
    <property type="match status" value="1"/>
</dbReference>
<dbReference type="Pfam" id="PF22692">
    <property type="entry name" value="LlgE_F_G_D1"/>
    <property type="match status" value="1"/>
</dbReference>
<dbReference type="EMBL" id="JBGBDC010000004">
    <property type="protein sequence ID" value="MEY2251509.1"/>
    <property type="molecule type" value="Genomic_DNA"/>
</dbReference>
<comment type="subcellular location">
    <subcellularLocation>
        <location evidence="1 4">Bacterial flagellum basal body</location>
    </subcellularLocation>
</comment>
<feature type="domain" description="Flagellar hook protein FlgE/F/G-like D1" evidence="6">
    <location>
        <begin position="95"/>
        <end position="140"/>
    </location>
</feature>
<protein>
    <submittedName>
        <fullName evidence="7">Flagellar hook-basal body protein</fullName>
    </submittedName>
</protein>
<comment type="caution">
    <text evidence="7">The sequence shown here is derived from an EMBL/GenBank/DDBJ whole genome shotgun (WGS) entry which is preliminary data.</text>
</comment>
<sequence length="272" mass="29214">MQEILAITLQSMQQDMRQLDNVASNLANALTPGYQRGVTSNRPMGPAATTFAEMVDGMGKLPSDAASTSVASALRLQVDQRPGSLKQTGQPLDIALAGPGYFEVNTNTGPAYTRQGNFHLDARGRLVTAQGHAVMGKGGEIFLNNDHPAIDPVGNLYDQEKSRGSGSSPAPLVPQSATLQQALDQLKVVQPEASTEMSRLSSGLMKASGPMAMVNDRDVQLKQGFLEGSNVEPRQEMVQLIQTMRHFESMQKVSQGYDDLMGQAIRKLGDLS</sequence>
<dbReference type="Proteomes" id="UP001562178">
    <property type="component" value="Unassembled WGS sequence"/>
</dbReference>
<keyword evidence="7" id="KW-0282">Flagellum</keyword>
<dbReference type="SUPFAM" id="SSF117143">
    <property type="entry name" value="Flagellar hook protein flgE"/>
    <property type="match status" value="1"/>
</dbReference>
<evidence type="ECO:0000256" key="2">
    <source>
        <dbReference type="ARBA" id="ARBA00009677"/>
    </source>
</evidence>
<evidence type="ECO:0000259" key="6">
    <source>
        <dbReference type="Pfam" id="PF22692"/>
    </source>
</evidence>
<dbReference type="RefSeq" id="WP_369459951.1">
    <property type="nucleotide sequence ID" value="NZ_JBGBDC010000004.1"/>
</dbReference>
<evidence type="ECO:0000313" key="7">
    <source>
        <dbReference type="EMBL" id="MEY2251509.1"/>
    </source>
</evidence>
<dbReference type="PANTHER" id="PTHR30435">
    <property type="entry name" value="FLAGELLAR PROTEIN"/>
    <property type="match status" value="1"/>
</dbReference>
<evidence type="ECO:0000313" key="8">
    <source>
        <dbReference type="Proteomes" id="UP001562178"/>
    </source>
</evidence>
<proteinExistence type="inferred from homology"/>
<keyword evidence="7" id="KW-0969">Cilium</keyword>
<dbReference type="Pfam" id="PF06429">
    <property type="entry name" value="Flg_bbr_C"/>
    <property type="match status" value="1"/>
</dbReference>
<gene>
    <name evidence="7" type="ORF">AB7A72_10880</name>
</gene>
<evidence type="ECO:0000256" key="1">
    <source>
        <dbReference type="ARBA" id="ARBA00004117"/>
    </source>
</evidence>
<dbReference type="InterPro" id="IPR053967">
    <property type="entry name" value="LlgE_F_G-like_D1"/>
</dbReference>
<reference evidence="7 8" key="1">
    <citation type="journal article" date="2016" name="Int. J. Syst. Evol. Microbiol.">
        <title>Description of Comamonas sediminis sp. nov., isolated from lagoon sediments.</title>
        <authorList>
            <person name="Subhash Y."/>
            <person name="Bang J.J."/>
            <person name="You T.H."/>
            <person name="Lee S.S."/>
        </authorList>
    </citation>
    <scope>NUCLEOTIDE SEQUENCE [LARGE SCALE GENOMIC DNA]</scope>
    <source>
        <strain evidence="7 8">JCM 31169</strain>
    </source>
</reference>
<dbReference type="InterPro" id="IPR037925">
    <property type="entry name" value="FlgE/F/G-like"/>
</dbReference>
<evidence type="ECO:0000256" key="4">
    <source>
        <dbReference type="RuleBase" id="RU362116"/>
    </source>
</evidence>
<dbReference type="InterPro" id="IPR020013">
    <property type="entry name" value="Flagellar_FlgE/F/G"/>
</dbReference>
<name>A0ABV4B263_9BURK</name>
<accession>A0ABV4B263</accession>
<dbReference type="NCBIfam" id="TIGR03506">
    <property type="entry name" value="FlgEFG_subfam"/>
    <property type="match status" value="1"/>
</dbReference>
<keyword evidence="3 4" id="KW-0975">Bacterial flagellum</keyword>
<feature type="domain" description="Flagellar basal-body/hook protein C-terminal" evidence="5">
    <location>
        <begin position="222"/>
        <end position="266"/>
    </location>
</feature>
<organism evidence="7 8">
    <name type="scientific">Comamonas sediminis</name>
    <dbReference type="NCBI Taxonomy" id="1783360"/>
    <lineage>
        <taxon>Bacteria</taxon>
        <taxon>Pseudomonadati</taxon>
        <taxon>Pseudomonadota</taxon>
        <taxon>Betaproteobacteria</taxon>
        <taxon>Burkholderiales</taxon>
        <taxon>Comamonadaceae</taxon>
        <taxon>Comamonas</taxon>
    </lineage>
</organism>
<evidence type="ECO:0000259" key="5">
    <source>
        <dbReference type="Pfam" id="PF06429"/>
    </source>
</evidence>
<comment type="similarity">
    <text evidence="2 4">Belongs to the flagella basal body rod proteins family.</text>
</comment>
<evidence type="ECO:0000256" key="3">
    <source>
        <dbReference type="ARBA" id="ARBA00023143"/>
    </source>
</evidence>
<dbReference type="InterPro" id="IPR010930">
    <property type="entry name" value="Flg_bb/hook_C_dom"/>
</dbReference>
<keyword evidence="7" id="KW-0966">Cell projection</keyword>